<dbReference type="EMBL" id="LJSN01000005">
    <property type="protein sequence ID" value="PNE36841.1"/>
    <property type="molecule type" value="Genomic_DNA"/>
</dbReference>
<sequence length="116" mass="12368">MSLPVREERDSRAWVGPLVSSVVSVVAGFFALVVLGFSAMACDSCSSEKAHGFDGSISTAMNVLQVGFLVPAGLLVAAWRLPRERQKAGQRAMFALTAPLSVVVLFVACMAIVRWP</sequence>
<keyword evidence="1" id="KW-0812">Transmembrane</keyword>
<feature type="transmembrane region" description="Helical" evidence="1">
    <location>
        <begin position="60"/>
        <end position="81"/>
    </location>
</feature>
<evidence type="ECO:0000313" key="3">
    <source>
        <dbReference type="Proteomes" id="UP000236047"/>
    </source>
</evidence>
<accession>A0A2N8P756</accession>
<comment type="caution">
    <text evidence="2">The sequence shown here is derived from an EMBL/GenBank/DDBJ whole genome shotgun (WGS) entry which is preliminary data.</text>
</comment>
<keyword evidence="1" id="KW-0472">Membrane</keyword>
<evidence type="ECO:0000256" key="1">
    <source>
        <dbReference type="SAM" id="Phobius"/>
    </source>
</evidence>
<dbReference type="Proteomes" id="UP000236047">
    <property type="component" value="Unassembled WGS sequence"/>
</dbReference>
<name>A0A2N8P756_STRNR</name>
<feature type="transmembrane region" description="Helical" evidence="1">
    <location>
        <begin position="93"/>
        <end position="113"/>
    </location>
</feature>
<keyword evidence="1" id="KW-1133">Transmembrane helix</keyword>
<reference evidence="3" key="1">
    <citation type="submission" date="2015-09" db="EMBL/GenBank/DDBJ databases">
        <authorList>
            <person name="Graham D.E."/>
            <person name="Mahan K.M."/>
            <person name="Klingeman D.M."/>
            <person name="Fida T."/>
            <person name="Giannone R.J."/>
            <person name="Hettich R.L."/>
            <person name="Parry R.J."/>
            <person name="Spain J.C."/>
        </authorList>
    </citation>
    <scope>NUCLEOTIDE SEQUENCE [LARGE SCALE GENOMIC DNA]</scope>
    <source>
        <strain evidence="3">JCM 4701</strain>
    </source>
</reference>
<gene>
    <name evidence="2" type="ORF">AOB60_39995</name>
</gene>
<organism evidence="2 3">
    <name type="scientific">Streptomyces noursei</name>
    <name type="common">Streptomyces albulus</name>
    <dbReference type="NCBI Taxonomy" id="1971"/>
    <lineage>
        <taxon>Bacteria</taxon>
        <taxon>Bacillati</taxon>
        <taxon>Actinomycetota</taxon>
        <taxon>Actinomycetes</taxon>
        <taxon>Kitasatosporales</taxon>
        <taxon>Streptomycetaceae</taxon>
        <taxon>Streptomyces</taxon>
    </lineage>
</organism>
<evidence type="ECO:0000313" key="2">
    <source>
        <dbReference type="EMBL" id="PNE36841.1"/>
    </source>
</evidence>
<proteinExistence type="predicted"/>
<feature type="transmembrane region" description="Helical" evidence="1">
    <location>
        <begin position="12"/>
        <end position="40"/>
    </location>
</feature>
<protein>
    <submittedName>
        <fullName evidence="2">Uncharacterized protein</fullName>
    </submittedName>
</protein>
<keyword evidence="3" id="KW-1185">Reference proteome</keyword>
<dbReference type="AlphaFoldDB" id="A0A2N8P756"/>